<reference evidence="6 7" key="1">
    <citation type="submission" date="2017-08" db="EMBL/GenBank/DDBJ databases">
        <title>Mechanisms for carbon and nitrogen cycling indicate functional differentiation within the Candidate Phyla Radiation.</title>
        <authorList>
            <person name="Danczak R.E."/>
            <person name="Johnston M.D."/>
            <person name="Kenah C."/>
            <person name="Slattery M."/>
            <person name="Wrighton K.C."/>
            <person name="Wilkins M.J."/>
        </authorList>
    </citation>
    <scope>NUCLEOTIDE SEQUENCE [LARGE SCALE GENOMIC DNA]</scope>
    <source>
        <strain evidence="6">Gr01-1014_85</strain>
    </source>
</reference>
<dbReference type="NCBIfam" id="TIGR00636">
    <property type="entry name" value="PduO_Nterm"/>
    <property type="match status" value="1"/>
</dbReference>
<dbReference type="GO" id="GO:0009236">
    <property type="term" value="P:cobalamin biosynthetic process"/>
    <property type="evidence" value="ECO:0007669"/>
    <property type="project" value="UniProtKB-UniRule"/>
</dbReference>
<dbReference type="PANTHER" id="PTHR12213">
    <property type="entry name" value="CORRINOID ADENOSYLTRANSFERASE"/>
    <property type="match status" value="1"/>
</dbReference>
<keyword evidence="4" id="KW-0169">Cobalamin biosynthesis</keyword>
<keyword evidence="3 4" id="KW-0067">ATP-binding</keyword>
<comment type="catalytic activity">
    <reaction evidence="4">
        <text>2 cob(II)alamin + reduced [electron-transfer flavoprotein] + 2 ATP = 2 adenosylcob(III)alamin + 2 triphosphate + oxidized [electron-transfer flavoprotein] + 3 H(+)</text>
        <dbReference type="Rhea" id="RHEA:28671"/>
        <dbReference type="Rhea" id="RHEA-COMP:10685"/>
        <dbReference type="Rhea" id="RHEA-COMP:10686"/>
        <dbReference type="ChEBI" id="CHEBI:15378"/>
        <dbReference type="ChEBI" id="CHEBI:16304"/>
        <dbReference type="ChEBI" id="CHEBI:18036"/>
        <dbReference type="ChEBI" id="CHEBI:18408"/>
        <dbReference type="ChEBI" id="CHEBI:30616"/>
        <dbReference type="ChEBI" id="CHEBI:57692"/>
        <dbReference type="ChEBI" id="CHEBI:58307"/>
        <dbReference type="EC" id="2.5.1.17"/>
    </reaction>
</comment>
<dbReference type="InterPro" id="IPR029499">
    <property type="entry name" value="PduO-typ"/>
</dbReference>
<name>A0A554JE65_9BACT</name>
<comment type="catalytic activity">
    <reaction evidence="4">
        <text>2 cob(II)yrinate a,c diamide + reduced [electron-transfer flavoprotein] + 2 ATP = 2 adenosylcob(III)yrinate a,c-diamide + 2 triphosphate + oxidized [electron-transfer flavoprotein] + 3 H(+)</text>
        <dbReference type="Rhea" id="RHEA:11528"/>
        <dbReference type="Rhea" id="RHEA-COMP:10685"/>
        <dbReference type="Rhea" id="RHEA-COMP:10686"/>
        <dbReference type="ChEBI" id="CHEBI:15378"/>
        <dbReference type="ChEBI" id="CHEBI:18036"/>
        <dbReference type="ChEBI" id="CHEBI:30616"/>
        <dbReference type="ChEBI" id="CHEBI:57692"/>
        <dbReference type="ChEBI" id="CHEBI:58307"/>
        <dbReference type="ChEBI" id="CHEBI:58503"/>
        <dbReference type="ChEBI" id="CHEBI:58537"/>
        <dbReference type="EC" id="2.5.1.17"/>
    </reaction>
</comment>
<keyword evidence="1 4" id="KW-0808">Transferase</keyword>
<evidence type="ECO:0000313" key="6">
    <source>
        <dbReference type="EMBL" id="TSC66601.1"/>
    </source>
</evidence>
<dbReference type="Proteomes" id="UP000316253">
    <property type="component" value="Unassembled WGS sequence"/>
</dbReference>
<dbReference type="InterPro" id="IPR016030">
    <property type="entry name" value="CblAdoTrfase-like"/>
</dbReference>
<dbReference type="Gene3D" id="1.20.1200.10">
    <property type="entry name" value="Cobalamin adenosyltransferase-like"/>
    <property type="match status" value="1"/>
</dbReference>
<dbReference type="UniPathway" id="UPA00148">
    <property type="reaction ID" value="UER00233"/>
</dbReference>
<gene>
    <name evidence="6" type="ORF">CEO22_7</name>
</gene>
<evidence type="ECO:0000259" key="5">
    <source>
        <dbReference type="Pfam" id="PF01923"/>
    </source>
</evidence>
<comment type="pathway">
    <text evidence="4">Cofactor biosynthesis; adenosylcobalamin biosynthesis; adenosylcobalamin from cob(II)yrinate a,c-diamide: step 2/7.</text>
</comment>
<dbReference type="PANTHER" id="PTHR12213:SF0">
    <property type="entry name" value="CORRINOID ADENOSYLTRANSFERASE MMAB"/>
    <property type="match status" value="1"/>
</dbReference>
<sequence>MKIYTRTGDQGQTSLYGGSRVNKTDHRIQAIGQIDLLNAELGWLIAHYRIEKPEARIIDQLTQIQSHLFIIGSCLASLDPKAPPLKIQLIDNQVIEELEQEIDRLSEFLEPLTNFILPGGSLLSAQTQVLRSQSRIAETMSWQTELNIKYPEASRYLNRLSDFFFVLARYFNYRAKVEEPLWEPRT</sequence>
<dbReference type="SUPFAM" id="SSF89028">
    <property type="entry name" value="Cobalamin adenosyltransferase-like"/>
    <property type="match status" value="1"/>
</dbReference>
<dbReference type="Pfam" id="PF01923">
    <property type="entry name" value="Cob_adeno_trans"/>
    <property type="match status" value="1"/>
</dbReference>
<dbReference type="GO" id="GO:0008817">
    <property type="term" value="F:corrinoid adenosyltransferase activity"/>
    <property type="evidence" value="ECO:0007669"/>
    <property type="project" value="UniProtKB-UniRule"/>
</dbReference>
<evidence type="ECO:0000313" key="7">
    <source>
        <dbReference type="Proteomes" id="UP000316253"/>
    </source>
</evidence>
<evidence type="ECO:0000256" key="2">
    <source>
        <dbReference type="ARBA" id="ARBA00022741"/>
    </source>
</evidence>
<protein>
    <recommendedName>
        <fullName evidence="4">Corrinoid adenosyltransferase</fullName>
        <ecNumber evidence="4">2.5.1.17</ecNumber>
    </recommendedName>
    <alternativeName>
        <fullName evidence="4">Cob(II)alamin adenosyltransferase</fullName>
    </alternativeName>
    <alternativeName>
        <fullName evidence="4">Cob(II)yrinic acid a,c-diamide adenosyltransferase</fullName>
    </alternativeName>
    <alternativeName>
        <fullName evidence="4">Cobinamide/cobalamin adenosyltransferase</fullName>
    </alternativeName>
</protein>
<dbReference type="EMBL" id="VMFD01000001">
    <property type="protein sequence ID" value="TSC66601.1"/>
    <property type="molecule type" value="Genomic_DNA"/>
</dbReference>
<proteinExistence type="inferred from homology"/>
<comment type="caution">
    <text evidence="6">The sequence shown here is derived from an EMBL/GenBank/DDBJ whole genome shotgun (WGS) entry which is preliminary data.</text>
</comment>
<evidence type="ECO:0000256" key="4">
    <source>
        <dbReference type="RuleBase" id="RU366026"/>
    </source>
</evidence>
<evidence type="ECO:0000256" key="3">
    <source>
        <dbReference type="ARBA" id="ARBA00022840"/>
    </source>
</evidence>
<accession>A0A554JE65</accession>
<feature type="domain" description="Cobalamin adenosyltransferase-like" evidence="5">
    <location>
        <begin position="3"/>
        <end position="170"/>
    </location>
</feature>
<organism evidence="6 7">
    <name type="scientific">Candidatus Berkelbacteria bacterium Gr01-1014_85</name>
    <dbReference type="NCBI Taxonomy" id="2017150"/>
    <lineage>
        <taxon>Bacteria</taxon>
        <taxon>Candidatus Berkelbacteria</taxon>
    </lineage>
</organism>
<keyword evidence="2 4" id="KW-0547">Nucleotide-binding</keyword>
<evidence type="ECO:0000256" key="1">
    <source>
        <dbReference type="ARBA" id="ARBA00022679"/>
    </source>
</evidence>
<dbReference type="GO" id="GO:0005524">
    <property type="term" value="F:ATP binding"/>
    <property type="evidence" value="ECO:0007669"/>
    <property type="project" value="UniProtKB-UniRule"/>
</dbReference>
<dbReference type="AlphaFoldDB" id="A0A554JE65"/>
<dbReference type="InterPro" id="IPR036451">
    <property type="entry name" value="CblAdoTrfase-like_sf"/>
</dbReference>
<dbReference type="EC" id="2.5.1.17" evidence="4"/>
<comment type="similarity">
    <text evidence="4">Belongs to the Cob(I)alamin adenosyltransferase family.</text>
</comment>